<dbReference type="InterPro" id="IPR011251">
    <property type="entry name" value="Luciferase-like_dom"/>
</dbReference>
<dbReference type="PANTHER" id="PTHR42847">
    <property type="entry name" value="ALKANESULFONATE MONOOXYGENASE"/>
    <property type="match status" value="1"/>
</dbReference>
<keyword evidence="2" id="KW-0288">FMN</keyword>
<evidence type="ECO:0000259" key="5">
    <source>
        <dbReference type="Pfam" id="PF00296"/>
    </source>
</evidence>
<organism evidence="6 7">
    <name type="scientific">Candidatus Kurthia intestinigallinarum</name>
    <dbReference type="NCBI Taxonomy" id="1562256"/>
    <lineage>
        <taxon>Bacteria</taxon>
        <taxon>Bacillati</taxon>
        <taxon>Bacillota</taxon>
        <taxon>Bacilli</taxon>
        <taxon>Bacillales</taxon>
        <taxon>Caryophanaceae</taxon>
        <taxon>Kurthia</taxon>
    </lineage>
</organism>
<dbReference type="PANTHER" id="PTHR42847:SF4">
    <property type="entry name" value="ALKANESULFONATE MONOOXYGENASE-RELATED"/>
    <property type="match status" value="1"/>
</dbReference>
<feature type="domain" description="Luciferase-like" evidence="5">
    <location>
        <begin position="23"/>
        <end position="316"/>
    </location>
</feature>
<dbReference type="SUPFAM" id="SSF51679">
    <property type="entry name" value="Bacterial luciferase-like"/>
    <property type="match status" value="1"/>
</dbReference>
<keyword evidence="3" id="KW-0560">Oxidoreductase</keyword>
<gene>
    <name evidence="6" type="ORF">QI30_04565</name>
</gene>
<protein>
    <submittedName>
        <fullName evidence="6">Alkanesulfonate monooxygenase</fullName>
    </submittedName>
</protein>
<name>A0A433RWN7_9BACL</name>
<dbReference type="GO" id="GO:0008726">
    <property type="term" value="F:alkanesulfonate monooxygenase activity"/>
    <property type="evidence" value="ECO:0007669"/>
    <property type="project" value="TreeGrafter"/>
</dbReference>
<evidence type="ECO:0000256" key="3">
    <source>
        <dbReference type="ARBA" id="ARBA00023002"/>
    </source>
</evidence>
<dbReference type="OrthoDB" id="3265338at2"/>
<evidence type="ECO:0000256" key="1">
    <source>
        <dbReference type="ARBA" id="ARBA00022630"/>
    </source>
</evidence>
<keyword evidence="1" id="KW-0285">Flavoprotein</keyword>
<accession>A0A433RWN7</accession>
<dbReference type="AlphaFoldDB" id="A0A433RWN7"/>
<dbReference type="Pfam" id="PF00296">
    <property type="entry name" value="Bac_luciferase"/>
    <property type="match status" value="1"/>
</dbReference>
<dbReference type="Proteomes" id="UP000288623">
    <property type="component" value="Unassembled WGS sequence"/>
</dbReference>
<dbReference type="InterPro" id="IPR036661">
    <property type="entry name" value="Luciferase-like_sf"/>
</dbReference>
<reference evidence="6 7" key="1">
    <citation type="submission" date="2014-11" db="EMBL/GenBank/DDBJ databases">
        <title>Genome sequence and analysis of novel Kurthia sp.</title>
        <authorList>
            <person name="Lawson J.N."/>
            <person name="Gonzalez J.E."/>
            <person name="Rinauldi L."/>
            <person name="Xuan Z."/>
            <person name="Firman A."/>
            <person name="Shaddox L."/>
            <person name="Trudeau A."/>
            <person name="Shah S."/>
            <person name="Reiman D."/>
        </authorList>
    </citation>
    <scope>NUCLEOTIDE SEQUENCE [LARGE SCALE GENOMIC DNA]</scope>
    <source>
        <strain evidence="6 7">3B1D</strain>
    </source>
</reference>
<dbReference type="CDD" id="cd01094">
    <property type="entry name" value="Alkanesulfonate_monoxygenase"/>
    <property type="match status" value="1"/>
</dbReference>
<comment type="caution">
    <text evidence="6">The sequence shown here is derived from an EMBL/GenBank/DDBJ whole genome shotgun (WGS) entry which is preliminary data.</text>
</comment>
<proteinExistence type="predicted"/>
<dbReference type="InterPro" id="IPR050172">
    <property type="entry name" value="SsuD_RutA_monooxygenase"/>
</dbReference>
<evidence type="ECO:0000313" key="6">
    <source>
        <dbReference type="EMBL" id="RUS57669.1"/>
    </source>
</evidence>
<evidence type="ECO:0000313" key="7">
    <source>
        <dbReference type="Proteomes" id="UP000288623"/>
    </source>
</evidence>
<dbReference type="Gene3D" id="3.20.20.30">
    <property type="entry name" value="Luciferase-like domain"/>
    <property type="match status" value="1"/>
</dbReference>
<keyword evidence="4 6" id="KW-0503">Monooxygenase</keyword>
<evidence type="ECO:0000256" key="4">
    <source>
        <dbReference type="ARBA" id="ARBA00023033"/>
    </source>
</evidence>
<dbReference type="GO" id="GO:0046306">
    <property type="term" value="P:alkanesulfonate catabolic process"/>
    <property type="evidence" value="ECO:0007669"/>
    <property type="project" value="TreeGrafter"/>
</dbReference>
<evidence type="ECO:0000256" key="2">
    <source>
        <dbReference type="ARBA" id="ARBA00022643"/>
    </source>
</evidence>
<dbReference type="RefSeq" id="WP_126989775.1">
    <property type="nucleotide sequence ID" value="NZ_JTFC01000015.1"/>
</dbReference>
<sequence length="348" mass="38930">MNFLTWGGNVSGGFLRSHVVQEKRSDIAYNIELAQLADRLGVEGILYPVRYVGRIGGSASDSGQLDPLSIISAMAMKTEKVHLLAAILPGFIHPVTLAKAGATLDVISNGRFHINLVSGWFKAEQEAFGIEWIQHADRYRRSEEYLQVVKGLWTKDNFHFDGDFYKINGGTLSPKPIQKPYPAIYQGGNSEESQRIAAANSDIYFMNGAPVEELIEQIEAVRGFTNKRTVKYAVAAYVIARETEEEAQREYAHILEQADEAAIEQFKKSKETKGMWKNAKEISDFVANNEGFRVGLIGSYEQVAEKIKALEAIGIEKILIAFRHPLQELPVFYEQVVPRVNSFALNTK</sequence>
<keyword evidence="7" id="KW-1185">Reference proteome</keyword>
<dbReference type="EMBL" id="JTFC01000015">
    <property type="protein sequence ID" value="RUS57669.1"/>
    <property type="molecule type" value="Genomic_DNA"/>
</dbReference>